<gene>
    <name evidence="1" type="ORF">SAMN05660976_04719</name>
</gene>
<dbReference type="RefSeq" id="WP_091102801.1">
    <property type="nucleotide sequence ID" value="NZ_FOBF01000011.1"/>
</dbReference>
<protein>
    <submittedName>
        <fullName evidence="1">Uncharacterized protein</fullName>
    </submittedName>
</protein>
<dbReference type="OrthoDB" id="4556175at2"/>
<sequence>MRWLEERAPFADRRLFATAPDVVGNAFATVNRSYPFLGRIRDMGCPAALVAQDYLEFCIWWSWDDLDCLFIGGSTGWKLSPAAAVLTRVAASTGKWVHVGRVNSFKRYRYAAVVMDADSADGTLLAHGPDKHLPSVLFWAQRLSLDTSSLLGADDLVYDPYDGRYELTPRPPAAAPPLAPAPALELEQLALI</sequence>
<name>A0A1H7X429_9ACTN</name>
<evidence type="ECO:0000313" key="2">
    <source>
        <dbReference type="Proteomes" id="UP000198953"/>
    </source>
</evidence>
<evidence type="ECO:0000313" key="1">
    <source>
        <dbReference type="EMBL" id="SEM27869.1"/>
    </source>
</evidence>
<dbReference type="AlphaFoldDB" id="A0A1H7X429"/>
<organism evidence="1 2">
    <name type="scientific">Nonomuraea pusilla</name>
    <dbReference type="NCBI Taxonomy" id="46177"/>
    <lineage>
        <taxon>Bacteria</taxon>
        <taxon>Bacillati</taxon>
        <taxon>Actinomycetota</taxon>
        <taxon>Actinomycetes</taxon>
        <taxon>Streptosporangiales</taxon>
        <taxon>Streptosporangiaceae</taxon>
        <taxon>Nonomuraea</taxon>
    </lineage>
</organism>
<dbReference type="Proteomes" id="UP000198953">
    <property type="component" value="Unassembled WGS sequence"/>
</dbReference>
<accession>A0A1H7X429</accession>
<keyword evidence="2" id="KW-1185">Reference proteome</keyword>
<reference evidence="1 2" key="1">
    <citation type="submission" date="2016-10" db="EMBL/GenBank/DDBJ databases">
        <authorList>
            <person name="de Groot N.N."/>
        </authorList>
    </citation>
    <scope>NUCLEOTIDE SEQUENCE [LARGE SCALE GENOMIC DNA]</scope>
    <source>
        <strain evidence="1 2">DSM 43357</strain>
    </source>
</reference>
<proteinExistence type="predicted"/>
<dbReference type="EMBL" id="FOBF01000011">
    <property type="protein sequence ID" value="SEM27869.1"/>
    <property type="molecule type" value="Genomic_DNA"/>
</dbReference>